<reference evidence="14 28" key="7">
    <citation type="submission" date="2018-08" db="EMBL/GenBank/DDBJ databases">
        <authorList>
            <person name="Fokvardsen B D."/>
            <person name="Norman A."/>
        </authorList>
    </citation>
    <scope>NUCLEOTIDE SEQUENCE [LARGE SCALE GENOMIC DNA]</scope>
    <source>
        <strain evidence="14 28">DKC2</strain>
    </source>
</reference>
<evidence type="ECO:0000313" key="9">
    <source>
        <dbReference type="EMBL" id="COV45027.1"/>
    </source>
</evidence>
<dbReference type="Proteomes" id="UP000045842">
    <property type="component" value="Unassembled WGS sequence"/>
</dbReference>
<evidence type="ECO:0000313" key="22">
    <source>
        <dbReference type="Proteomes" id="UP000048948"/>
    </source>
</evidence>
<dbReference type="Proteomes" id="UP000048948">
    <property type="component" value="Unassembled WGS sequence"/>
</dbReference>
<dbReference type="EMBL" id="CNFU01000617">
    <property type="protein sequence ID" value="CKS20301.1"/>
    <property type="molecule type" value="Genomic_DNA"/>
</dbReference>
<evidence type="ECO:0000313" key="11">
    <source>
        <dbReference type="EMBL" id="COW87286.1"/>
    </source>
</evidence>
<evidence type="ECO:0000313" key="13">
    <source>
        <dbReference type="EMBL" id="OMH59208.1"/>
    </source>
</evidence>
<evidence type="ECO:0000313" key="4">
    <source>
        <dbReference type="EMBL" id="CFR78983.1"/>
    </source>
</evidence>
<dbReference type="AlphaFoldDB" id="A0A0E8U732"/>
<reference evidence="13 26" key="5">
    <citation type="submission" date="2017-02" db="EMBL/GenBank/DDBJ databases">
        <title>Protein polymorphisms may explain contrasting epidemiological fitness of two variants of a multidrug-resistant Mycobacterium tuberculosis strain.</title>
        <authorList>
            <person name="Bigi M.M."/>
            <person name="Lopez B."/>
            <person name="Blanco F.C."/>
            <person name="Sasiain M.C."/>
            <person name="De La Barrera S."/>
            <person name="Ritacco V."/>
            <person name="Bigi F."/>
            <person name="Soria M.A."/>
        </authorList>
    </citation>
    <scope>NUCLEOTIDE SEQUENCE [LARGE SCALE GENOMIC DNA]</scope>
    <source>
        <strain evidence="13 26">6548</strain>
    </source>
</reference>
<dbReference type="EMBL" id="LR027516">
    <property type="protein sequence ID" value="VCU49551.1"/>
    <property type="molecule type" value="Genomic_DNA"/>
</dbReference>
<evidence type="ECO:0000313" key="17">
    <source>
        <dbReference type="Proteomes" id="UP000045842"/>
    </source>
</evidence>
<reference evidence="15 16" key="2">
    <citation type="submission" date="2015-03" db="EMBL/GenBank/DDBJ databases">
        <authorList>
            <consortium name="Pathogen Informatics"/>
        </authorList>
    </citation>
    <scope>NUCLEOTIDE SEQUENCE [LARGE SCALE GENOMIC DNA]</scope>
    <source>
        <strain evidence="6 22">Bir 172</strain>
        <strain evidence="5 25">Bir 185</strain>
        <strain evidence="7 23">Bir 187</strain>
        <strain evidence="4 18">C09601061</strain>
        <strain evidence="10 17">G09801536</strain>
        <strain evidence="2 20">G09901357</strain>
        <strain evidence="3 19">H09601792</strain>
        <strain evidence="15">K00500041</strain>
        <strain evidence="12 16">M09401471</strain>
        <strain evidence="11 21">P00601463</strain>
    </source>
</reference>
<dbReference type="Proteomes" id="UP000046680">
    <property type="component" value="Unassembled WGS sequence"/>
</dbReference>
<evidence type="ECO:0000313" key="18">
    <source>
        <dbReference type="Proteomes" id="UP000046680"/>
    </source>
</evidence>
<dbReference type="Proteomes" id="UP000038802">
    <property type="component" value="Unassembled WGS sequence"/>
</dbReference>
<dbReference type="Proteomes" id="UP000049023">
    <property type="component" value="Unassembled WGS sequence"/>
</dbReference>
<dbReference type="Proteomes" id="UP000050164">
    <property type="component" value="Unassembled WGS sequence"/>
</dbReference>
<sequence>MASFRPLTPSDRCNTWPEVLALHGLSEGVSGSGGSGGRWGAGEVLEGARIGVIADGVSCFPTKADCRRIRGVPVFDGYTRMVARLMGSLAVLRSVSIPKGYRDFGFGSLRAVAPKNCPDVSG</sequence>
<evidence type="ECO:0000313" key="20">
    <source>
        <dbReference type="Proteomes" id="UP000048289"/>
    </source>
</evidence>
<evidence type="ECO:0000313" key="28">
    <source>
        <dbReference type="Proteomes" id="UP000300237"/>
    </source>
</evidence>
<organism evidence="13 26">
    <name type="scientific">Mycobacterium tuberculosis</name>
    <dbReference type="NCBI Taxonomy" id="1773"/>
    <lineage>
        <taxon>Bacteria</taxon>
        <taxon>Bacillati</taxon>
        <taxon>Actinomycetota</taxon>
        <taxon>Actinomycetes</taxon>
        <taxon>Mycobacteriales</taxon>
        <taxon>Mycobacteriaceae</taxon>
        <taxon>Mycobacterium</taxon>
        <taxon>Mycobacterium tuberculosis complex</taxon>
    </lineage>
</organism>
<reference evidence="13 26" key="4">
    <citation type="submission" date="2016-04" db="EMBL/GenBank/DDBJ databases">
        <authorList>
            <person name="Bigi M."/>
            <person name="Bigi F."/>
            <person name="Soria M.A."/>
        </authorList>
    </citation>
    <scope>NUCLEOTIDE SEQUENCE [LARGE SCALE GENOMIC DNA]</scope>
    <source>
        <strain evidence="13 26">6548</strain>
    </source>
</reference>
<dbReference type="PATRIC" id="fig|1773.211.peg.653"/>
<evidence type="ECO:0000313" key="21">
    <source>
        <dbReference type="Proteomes" id="UP000048600"/>
    </source>
</evidence>
<dbReference type="Proteomes" id="UP000050139">
    <property type="component" value="Unassembled WGS sequence"/>
</dbReference>
<evidence type="ECO:0000313" key="6">
    <source>
        <dbReference type="EMBL" id="CKR70031.1"/>
    </source>
</evidence>
<evidence type="ECO:0000313" key="19">
    <source>
        <dbReference type="Proteomes" id="UP000046947"/>
    </source>
</evidence>
<evidence type="ECO:0000313" key="5">
    <source>
        <dbReference type="EMBL" id="CKR52335.1"/>
    </source>
</evidence>
<evidence type="ECO:0000313" key="8">
    <source>
        <dbReference type="EMBL" id="CLW07778.1"/>
    </source>
</evidence>
<dbReference type="Proteomes" id="UP000236349">
    <property type="component" value="Chromosome"/>
</dbReference>
<evidence type="ECO:0000313" key="25">
    <source>
        <dbReference type="Proteomes" id="UP000050164"/>
    </source>
</evidence>
<evidence type="ECO:0000313" key="16">
    <source>
        <dbReference type="Proteomes" id="UP000044938"/>
    </source>
</evidence>
<dbReference type="Proteomes" id="UP000300237">
    <property type="component" value="Chromosome"/>
</dbReference>
<dbReference type="Proteomes" id="UP000048289">
    <property type="component" value="Unassembled WGS sequence"/>
</dbReference>
<evidence type="ECO:0000313" key="15">
    <source>
        <dbReference type="Proteomes" id="UP000038802"/>
    </source>
</evidence>
<dbReference type="EMBL" id="COPH01000012">
    <property type="protein sequence ID" value="CLW07778.1"/>
    <property type="molecule type" value="Genomic_DNA"/>
</dbReference>
<dbReference type="EMBL" id="CNGE01000045">
    <property type="protein sequence ID" value="CKR70031.1"/>
    <property type="molecule type" value="Genomic_DNA"/>
</dbReference>
<evidence type="ECO:0000313" key="27">
    <source>
        <dbReference type="Proteomes" id="UP000236349"/>
    </source>
</evidence>
<reference evidence="9" key="3">
    <citation type="submission" date="2015-03" db="EMBL/GenBank/DDBJ databases">
        <authorList>
            <person name="Murphy D."/>
        </authorList>
    </citation>
    <scope>NUCLEOTIDE SEQUENCE [LARGE SCALE GENOMIC DNA]</scope>
    <source>
        <strain evidence="9">K00500041</strain>
    </source>
</reference>
<dbReference type="EMBL" id="CFOE01000003">
    <property type="protein sequence ID" value="CFE34371.1"/>
    <property type="molecule type" value="Genomic_DNA"/>
</dbReference>
<evidence type="ECO:0000313" key="7">
    <source>
        <dbReference type="EMBL" id="CKS20301.1"/>
    </source>
</evidence>
<evidence type="ECO:0000313" key="26">
    <source>
        <dbReference type="Proteomes" id="UP000189452"/>
    </source>
</evidence>
<reference evidence="8 24" key="1">
    <citation type="submission" date="2015-03" db="EMBL/GenBank/DDBJ databases">
        <authorList>
            <consortium name="Pathogen Informatics"/>
            <person name="Murphy D."/>
        </authorList>
    </citation>
    <scope>NUCLEOTIDE SEQUENCE [LARGE SCALE GENOMIC DNA]</scope>
    <source>
        <strain evidence="8 24">0268S</strain>
    </source>
</reference>
<evidence type="ECO:0000313" key="10">
    <source>
        <dbReference type="EMBL" id="COW00240.1"/>
    </source>
</evidence>
<dbReference type="Proteomes" id="UP000189452">
    <property type="component" value="Chromosome"/>
</dbReference>
<name>A0A0E8U732_MYCTX</name>
<protein>
    <submittedName>
        <fullName evidence="13">Uncharacterized protein</fullName>
    </submittedName>
</protein>
<dbReference type="EMBL" id="LWDQ01000001">
    <property type="protein sequence ID" value="OMH59208.1"/>
    <property type="molecule type" value="Genomic_DNA"/>
</dbReference>
<dbReference type="EMBL" id="CFOH01000083">
    <property type="protein sequence ID" value="CFE47586.1"/>
    <property type="molecule type" value="Genomic_DNA"/>
</dbReference>
<evidence type="ECO:0000313" key="3">
    <source>
        <dbReference type="EMBL" id="CFE47586.1"/>
    </source>
</evidence>
<dbReference type="EMBL" id="CSAD01000446">
    <property type="protein sequence ID" value="COW00240.1"/>
    <property type="molecule type" value="Genomic_DNA"/>
</dbReference>
<evidence type="ECO:0000313" key="14">
    <source>
        <dbReference type="EMBL" id="VCU49551.1"/>
    </source>
</evidence>
<evidence type="ECO:0000313" key="23">
    <source>
        <dbReference type="Proteomes" id="UP000049023"/>
    </source>
</evidence>
<dbReference type="EMBL" id="CNFT01000314">
    <property type="protein sequence ID" value="CKR52335.1"/>
    <property type="molecule type" value="Genomic_DNA"/>
</dbReference>
<evidence type="ECO:0000313" key="2">
    <source>
        <dbReference type="EMBL" id="CFE34371.1"/>
    </source>
</evidence>
<dbReference type="EMBL" id="CHKL01000487">
    <property type="protein sequence ID" value="COW87286.1"/>
    <property type="molecule type" value="Genomic_DNA"/>
</dbReference>
<evidence type="ECO:0000313" key="1">
    <source>
        <dbReference type="EMBL" id="AUS50389.1"/>
    </source>
</evidence>
<dbReference type="Proteomes" id="UP000044938">
    <property type="component" value="Unassembled WGS sequence"/>
</dbReference>
<evidence type="ECO:0000313" key="24">
    <source>
        <dbReference type="Proteomes" id="UP000050139"/>
    </source>
</evidence>
<dbReference type="EMBL" id="CSAJ01000606">
    <property type="protein sequence ID" value="COW95261.1"/>
    <property type="molecule type" value="Genomic_DNA"/>
</dbReference>
<dbReference type="EMBL" id="CGCX01000564">
    <property type="protein sequence ID" value="CFR78983.1"/>
    <property type="molecule type" value="Genomic_DNA"/>
</dbReference>
<dbReference type="Proteomes" id="UP000046947">
    <property type="component" value="Unassembled WGS sequence"/>
</dbReference>
<dbReference type="EMBL" id="CP024614">
    <property type="protein sequence ID" value="AUS50389.1"/>
    <property type="molecule type" value="Genomic_DNA"/>
</dbReference>
<gene>
    <name evidence="13" type="ORF">A4S10_01371</name>
    <name evidence="1" type="ORF">CAB90_01462</name>
    <name evidence="14" type="ORF">DKC2_1374</name>
    <name evidence="4" type="ORF">ERS007657_01710</name>
    <name evidence="10" type="ORF">ERS007679_02887</name>
    <name evidence="2" type="ORF">ERS007681_00053</name>
    <name evidence="3" type="ORF">ERS007688_00798</name>
    <name evidence="9" type="ORF">ERS007703_01417</name>
    <name evidence="12" type="ORF">ERS007720_03624</name>
    <name evidence="11" type="ORF">ERS007741_03324</name>
    <name evidence="6" type="ORF">ERS027646_00457</name>
    <name evidence="5" type="ORF">ERS027659_01625</name>
    <name evidence="7" type="ORF">ERS027661_02739</name>
    <name evidence="8" type="ORF">ERS094118_01854</name>
</gene>
<proteinExistence type="predicted"/>
<dbReference type="Proteomes" id="UP000048600">
    <property type="component" value="Unassembled WGS sequence"/>
</dbReference>
<accession>A0A0E8U732</accession>
<dbReference type="EMBL" id="CSAE01000118">
    <property type="protein sequence ID" value="COV45027.1"/>
    <property type="molecule type" value="Genomic_DNA"/>
</dbReference>
<reference evidence="1 27" key="6">
    <citation type="submission" date="2017-10" db="EMBL/GenBank/DDBJ databases">
        <title>Clinical isolate obtained from a human patient with meningeal tuberculosis in michoacan, Mexico.</title>
        <authorList>
            <person name="Guillen-Nepita A.L."/>
            <person name="Negrete-Paz A.M."/>
            <person name="Vazquez-Marrufo G."/>
            <person name="Cruz-Hernandez A."/>
            <person name="Fresia P."/>
            <person name="Naya H."/>
            <person name="Vazquez-Garciduenas M.S."/>
        </authorList>
    </citation>
    <scope>NUCLEOTIDE SEQUENCE [LARGE SCALE GENOMIC DNA]</scope>
    <source>
        <strain evidence="27">Beijing/MYC004</strain>
        <strain evidence="1">MYC004</strain>
    </source>
</reference>
<evidence type="ECO:0000313" key="12">
    <source>
        <dbReference type="EMBL" id="COW95261.1"/>
    </source>
</evidence>